<accession>A0A1I0BH14</accession>
<proteinExistence type="predicted"/>
<dbReference type="AlphaFoldDB" id="A0A1I0BH14"/>
<evidence type="ECO:0000313" key="2">
    <source>
        <dbReference type="EMBL" id="SET06103.1"/>
    </source>
</evidence>
<evidence type="ECO:0000256" key="1">
    <source>
        <dbReference type="SAM" id="SignalP"/>
    </source>
</evidence>
<reference evidence="2 3" key="1">
    <citation type="submission" date="2016-10" db="EMBL/GenBank/DDBJ databases">
        <authorList>
            <person name="de Groot N.N."/>
        </authorList>
    </citation>
    <scope>NUCLEOTIDE SEQUENCE [LARGE SCALE GENOMIC DNA]</scope>
    <source>
        <strain evidence="2 3">DSM 1801</strain>
    </source>
</reference>
<gene>
    <name evidence="2" type="ORF">SAMN04487772_107125</name>
</gene>
<dbReference type="RefSeq" id="WP_092477468.1">
    <property type="nucleotide sequence ID" value="NZ_FOHN01000007.1"/>
</dbReference>
<feature type="signal peptide" evidence="1">
    <location>
        <begin position="1"/>
        <end position="32"/>
    </location>
</feature>
<keyword evidence="1" id="KW-0732">Signal</keyword>
<sequence>MKKMNFNILKITAFMFVFVFKFSLVNPSEAKAADDNAASILNVVSIPATCSHEKSEFPVSFISKYSWNVSINVPETDDPYSSNATTAYASPWNGSGLSTAQTAKITVPKNYGRNPRNITVTFKSQYGITVTKTVVQQGAPNSVPNLYGFRPSDTAGSHNTSYYTYLESYVAGKPYTITSVYFDASENWTIPYTTNGLEVNRSSGGTGHNVIYVKLPAYKSPNEYEFFVLSGSQVVHVKMSYSLVVPSDNQYVPILPGGKWEDFLKNKEYTLPAQP</sequence>
<name>A0A1I0BH14_9FIRM</name>
<protein>
    <submittedName>
        <fullName evidence="2">Uncharacterized protein</fullName>
    </submittedName>
</protein>
<feature type="chain" id="PRO_5011486445" evidence="1">
    <location>
        <begin position="33"/>
        <end position="275"/>
    </location>
</feature>
<dbReference type="Proteomes" id="UP000199800">
    <property type="component" value="Unassembled WGS sequence"/>
</dbReference>
<organism evidence="2 3">
    <name type="scientific">[Clostridium] polysaccharolyticum</name>
    <dbReference type="NCBI Taxonomy" id="29364"/>
    <lineage>
        <taxon>Bacteria</taxon>
        <taxon>Bacillati</taxon>
        <taxon>Bacillota</taxon>
        <taxon>Clostridia</taxon>
        <taxon>Lachnospirales</taxon>
        <taxon>Lachnospiraceae</taxon>
    </lineage>
</organism>
<dbReference type="STRING" id="29364.SAMN04487772_107125"/>
<evidence type="ECO:0000313" key="3">
    <source>
        <dbReference type="Proteomes" id="UP000199800"/>
    </source>
</evidence>
<dbReference type="EMBL" id="FOHN01000007">
    <property type="protein sequence ID" value="SET06103.1"/>
    <property type="molecule type" value="Genomic_DNA"/>
</dbReference>
<keyword evidence="3" id="KW-1185">Reference proteome</keyword>